<protein>
    <submittedName>
        <fullName evidence="1">Uncharacterized protein</fullName>
    </submittedName>
</protein>
<evidence type="ECO:0000313" key="2">
    <source>
        <dbReference type="Proteomes" id="UP000828941"/>
    </source>
</evidence>
<sequence>MYSPKLNDVQEEESYSYAMQLARSIALAMALHTGTELKVFYIIAKSGPDAKLSAVDIAAQIASKNPEAATMLDHDGMSLGNYTALIQTKRQLVSSLFSFRMCKLKDAVVEGGVPFNRVHGYQAFEYPGLDARFNKVFNTAMISLITMAMKKIVDVEIYNGFEGINTLVDVSGGFEFTRNRF</sequence>
<reference evidence="1 2" key="1">
    <citation type="journal article" date="2022" name="DNA Res.">
        <title>Chromosomal-level genome assembly of the orchid tree Bauhinia variegata (Leguminosae; Cercidoideae) supports the allotetraploid origin hypothesis of Bauhinia.</title>
        <authorList>
            <person name="Zhong Y."/>
            <person name="Chen Y."/>
            <person name="Zheng D."/>
            <person name="Pang J."/>
            <person name="Liu Y."/>
            <person name="Luo S."/>
            <person name="Meng S."/>
            <person name="Qian L."/>
            <person name="Wei D."/>
            <person name="Dai S."/>
            <person name="Zhou R."/>
        </authorList>
    </citation>
    <scope>NUCLEOTIDE SEQUENCE [LARGE SCALE GENOMIC DNA]</scope>
    <source>
        <strain evidence="1">BV-YZ2020</strain>
    </source>
</reference>
<accession>A0ACB9NF39</accession>
<proteinExistence type="predicted"/>
<dbReference type="EMBL" id="CM039431">
    <property type="protein sequence ID" value="KAI4335098.1"/>
    <property type="molecule type" value="Genomic_DNA"/>
</dbReference>
<dbReference type="Proteomes" id="UP000828941">
    <property type="component" value="Chromosome 6"/>
</dbReference>
<keyword evidence="2" id="KW-1185">Reference proteome</keyword>
<evidence type="ECO:0000313" key="1">
    <source>
        <dbReference type="EMBL" id="KAI4335098.1"/>
    </source>
</evidence>
<name>A0ACB9NF39_BAUVA</name>
<organism evidence="1 2">
    <name type="scientific">Bauhinia variegata</name>
    <name type="common">Purple orchid tree</name>
    <name type="synonym">Phanera variegata</name>
    <dbReference type="NCBI Taxonomy" id="167791"/>
    <lineage>
        <taxon>Eukaryota</taxon>
        <taxon>Viridiplantae</taxon>
        <taxon>Streptophyta</taxon>
        <taxon>Embryophyta</taxon>
        <taxon>Tracheophyta</taxon>
        <taxon>Spermatophyta</taxon>
        <taxon>Magnoliopsida</taxon>
        <taxon>eudicotyledons</taxon>
        <taxon>Gunneridae</taxon>
        <taxon>Pentapetalae</taxon>
        <taxon>rosids</taxon>
        <taxon>fabids</taxon>
        <taxon>Fabales</taxon>
        <taxon>Fabaceae</taxon>
        <taxon>Cercidoideae</taxon>
        <taxon>Cercideae</taxon>
        <taxon>Bauhiniinae</taxon>
        <taxon>Bauhinia</taxon>
    </lineage>
</organism>
<gene>
    <name evidence="1" type="ORF">L6164_013777</name>
</gene>
<comment type="caution">
    <text evidence="1">The sequence shown here is derived from an EMBL/GenBank/DDBJ whole genome shotgun (WGS) entry which is preliminary data.</text>
</comment>